<dbReference type="InterPro" id="IPR009057">
    <property type="entry name" value="Homeodomain-like_sf"/>
</dbReference>
<dbReference type="PANTHER" id="PTHR43280">
    <property type="entry name" value="ARAC-FAMILY TRANSCRIPTIONAL REGULATOR"/>
    <property type="match status" value="1"/>
</dbReference>
<feature type="transmembrane region" description="Helical" evidence="4">
    <location>
        <begin position="178"/>
        <end position="197"/>
    </location>
</feature>
<gene>
    <name evidence="6" type="ORF">ACFQ21_05815</name>
</gene>
<organism evidence="6 7">
    <name type="scientific">Ohtaekwangia kribbensis</name>
    <dbReference type="NCBI Taxonomy" id="688913"/>
    <lineage>
        <taxon>Bacteria</taxon>
        <taxon>Pseudomonadati</taxon>
        <taxon>Bacteroidota</taxon>
        <taxon>Cytophagia</taxon>
        <taxon>Cytophagales</taxon>
        <taxon>Fulvivirgaceae</taxon>
        <taxon>Ohtaekwangia</taxon>
    </lineage>
</organism>
<dbReference type="Proteomes" id="UP001597112">
    <property type="component" value="Unassembled WGS sequence"/>
</dbReference>
<feature type="transmembrane region" description="Helical" evidence="4">
    <location>
        <begin position="63"/>
        <end position="84"/>
    </location>
</feature>
<dbReference type="PANTHER" id="PTHR43280:SF29">
    <property type="entry name" value="ARAC-FAMILY TRANSCRIPTIONAL REGULATOR"/>
    <property type="match status" value="1"/>
</dbReference>
<dbReference type="SUPFAM" id="SSF46689">
    <property type="entry name" value="Homeodomain-like"/>
    <property type="match status" value="1"/>
</dbReference>
<keyword evidence="1" id="KW-0805">Transcription regulation</keyword>
<dbReference type="RefSeq" id="WP_377576120.1">
    <property type="nucleotide sequence ID" value="NZ_JBHTKA010000001.1"/>
</dbReference>
<feature type="transmembrane region" description="Helical" evidence="4">
    <location>
        <begin position="150"/>
        <end position="172"/>
    </location>
</feature>
<dbReference type="Gene3D" id="1.10.10.60">
    <property type="entry name" value="Homeodomain-like"/>
    <property type="match status" value="1"/>
</dbReference>
<protein>
    <submittedName>
        <fullName evidence="6">Helix-turn-helix transcriptional regulator</fullName>
    </submittedName>
</protein>
<sequence>MTSAIMVLFGGYGILQSLLLSMYVLTSKLRKATSNLVLVALNLFLIFFLADSLYLFIDESNVVHFNSISLTSLALIGPLTLLYCHVFLNPDYKAGLSELLQLVPPFLPLVYQMNVCKLHLLGIGGYILIYTVAACMVVSRSSSTVLKKRWLYVLLSSIGTVVLLLSCFSMNYLCIVGISIGFSVMIYLISFLSIRFYKELFEPVSKKIAPYQKSDNDETRQLFQKVSDEIVTKKLFKDPELTLPKLASLTNIHTHKLSHLINQQSGKGFPEYINLLRLEEARNLLRTSDMKVAAVAFECGFNSLSSFYTHFKKSDGMTPSEFRSLPEVHVGHERDQSE</sequence>
<evidence type="ECO:0000313" key="7">
    <source>
        <dbReference type="Proteomes" id="UP001597112"/>
    </source>
</evidence>
<evidence type="ECO:0000256" key="4">
    <source>
        <dbReference type="SAM" id="Phobius"/>
    </source>
</evidence>
<keyword evidence="7" id="KW-1185">Reference proteome</keyword>
<name>A0ABW3JY87_9BACT</name>
<feature type="domain" description="HTH araC/xylS-type" evidence="5">
    <location>
        <begin position="220"/>
        <end position="325"/>
    </location>
</feature>
<keyword evidence="2" id="KW-0238">DNA-binding</keyword>
<dbReference type="PROSITE" id="PS00041">
    <property type="entry name" value="HTH_ARAC_FAMILY_1"/>
    <property type="match status" value="1"/>
</dbReference>
<keyword evidence="3" id="KW-0804">Transcription</keyword>
<dbReference type="PRINTS" id="PR00032">
    <property type="entry name" value="HTHARAC"/>
</dbReference>
<comment type="caution">
    <text evidence="6">The sequence shown here is derived from an EMBL/GenBank/DDBJ whole genome shotgun (WGS) entry which is preliminary data.</text>
</comment>
<dbReference type="SMART" id="SM00342">
    <property type="entry name" value="HTH_ARAC"/>
    <property type="match status" value="1"/>
</dbReference>
<proteinExistence type="predicted"/>
<evidence type="ECO:0000259" key="5">
    <source>
        <dbReference type="PROSITE" id="PS01124"/>
    </source>
</evidence>
<keyword evidence="4" id="KW-0812">Transmembrane</keyword>
<dbReference type="EMBL" id="JBHTKA010000001">
    <property type="protein sequence ID" value="MFD0998812.1"/>
    <property type="molecule type" value="Genomic_DNA"/>
</dbReference>
<evidence type="ECO:0000256" key="1">
    <source>
        <dbReference type="ARBA" id="ARBA00023015"/>
    </source>
</evidence>
<dbReference type="InterPro" id="IPR018060">
    <property type="entry name" value="HTH_AraC"/>
</dbReference>
<feature type="transmembrane region" description="Helical" evidence="4">
    <location>
        <begin position="37"/>
        <end position="57"/>
    </location>
</feature>
<feature type="transmembrane region" description="Helical" evidence="4">
    <location>
        <begin position="6"/>
        <end position="25"/>
    </location>
</feature>
<keyword evidence="4" id="KW-1133">Transmembrane helix</keyword>
<keyword evidence="4" id="KW-0472">Membrane</keyword>
<evidence type="ECO:0000256" key="2">
    <source>
        <dbReference type="ARBA" id="ARBA00023125"/>
    </source>
</evidence>
<dbReference type="InterPro" id="IPR020449">
    <property type="entry name" value="Tscrpt_reg_AraC-type_HTH"/>
</dbReference>
<dbReference type="Pfam" id="PF12833">
    <property type="entry name" value="HTH_18"/>
    <property type="match status" value="1"/>
</dbReference>
<dbReference type="PROSITE" id="PS01124">
    <property type="entry name" value="HTH_ARAC_FAMILY_2"/>
    <property type="match status" value="1"/>
</dbReference>
<reference evidence="7" key="1">
    <citation type="journal article" date="2019" name="Int. J. Syst. Evol. Microbiol.">
        <title>The Global Catalogue of Microorganisms (GCM) 10K type strain sequencing project: providing services to taxonomists for standard genome sequencing and annotation.</title>
        <authorList>
            <consortium name="The Broad Institute Genomics Platform"/>
            <consortium name="The Broad Institute Genome Sequencing Center for Infectious Disease"/>
            <person name="Wu L."/>
            <person name="Ma J."/>
        </authorList>
    </citation>
    <scope>NUCLEOTIDE SEQUENCE [LARGE SCALE GENOMIC DNA]</scope>
    <source>
        <strain evidence="7">CCUG 58938</strain>
    </source>
</reference>
<dbReference type="InterPro" id="IPR018062">
    <property type="entry name" value="HTH_AraC-typ_CS"/>
</dbReference>
<feature type="transmembrane region" description="Helical" evidence="4">
    <location>
        <begin position="119"/>
        <end position="138"/>
    </location>
</feature>
<evidence type="ECO:0000313" key="6">
    <source>
        <dbReference type="EMBL" id="MFD0998812.1"/>
    </source>
</evidence>
<evidence type="ECO:0000256" key="3">
    <source>
        <dbReference type="ARBA" id="ARBA00023163"/>
    </source>
</evidence>
<accession>A0ABW3JY87</accession>